<dbReference type="PANTHER" id="PTHR23513:SF11">
    <property type="entry name" value="STAPHYLOFERRIN A TRANSPORTER"/>
    <property type="match status" value="1"/>
</dbReference>
<accession>A0A4Q8BFT8</accession>
<feature type="transmembrane region" description="Helical" evidence="6">
    <location>
        <begin position="289"/>
        <end position="310"/>
    </location>
</feature>
<evidence type="ECO:0000256" key="3">
    <source>
        <dbReference type="ARBA" id="ARBA00022692"/>
    </source>
</evidence>
<organism evidence="7 8">
    <name type="scientific">Micromonospora kangleipakensis</name>
    <dbReference type="NCBI Taxonomy" id="1077942"/>
    <lineage>
        <taxon>Bacteria</taxon>
        <taxon>Bacillati</taxon>
        <taxon>Actinomycetota</taxon>
        <taxon>Actinomycetes</taxon>
        <taxon>Micromonosporales</taxon>
        <taxon>Micromonosporaceae</taxon>
        <taxon>Micromonospora</taxon>
    </lineage>
</organism>
<keyword evidence="4 6" id="KW-1133">Transmembrane helix</keyword>
<dbReference type="SUPFAM" id="SSF103473">
    <property type="entry name" value="MFS general substrate transporter"/>
    <property type="match status" value="1"/>
</dbReference>
<name>A0A4Q8BFT8_9ACTN</name>
<evidence type="ECO:0000256" key="1">
    <source>
        <dbReference type="ARBA" id="ARBA00004651"/>
    </source>
</evidence>
<evidence type="ECO:0000256" key="4">
    <source>
        <dbReference type="ARBA" id="ARBA00022989"/>
    </source>
</evidence>
<dbReference type="Gene3D" id="1.20.1250.20">
    <property type="entry name" value="MFS general substrate transporter like domains"/>
    <property type="match status" value="1"/>
</dbReference>
<feature type="transmembrane region" description="Helical" evidence="6">
    <location>
        <begin position="108"/>
        <end position="133"/>
    </location>
</feature>
<dbReference type="PANTHER" id="PTHR23513">
    <property type="entry name" value="INTEGRAL MEMBRANE EFFLUX PROTEIN-RELATED"/>
    <property type="match status" value="1"/>
</dbReference>
<keyword evidence="8" id="KW-1185">Reference proteome</keyword>
<keyword evidence="2" id="KW-1003">Cell membrane</keyword>
<dbReference type="Pfam" id="PF07690">
    <property type="entry name" value="MFS_1"/>
    <property type="match status" value="1"/>
</dbReference>
<keyword evidence="3 6" id="KW-0812">Transmembrane</keyword>
<evidence type="ECO:0000313" key="8">
    <source>
        <dbReference type="Proteomes" id="UP000294114"/>
    </source>
</evidence>
<evidence type="ECO:0000313" key="7">
    <source>
        <dbReference type="EMBL" id="RZU76840.1"/>
    </source>
</evidence>
<evidence type="ECO:0000256" key="5">
    <source>
        <dbReference type="ARBA" id="ARBA00023136"/>
    </source>
</evidence>
<dbReference type="EMBL" id="SHLD01000001">
    <property type="protein sequence ID" value="RZU76840.1"/>
    <property type="molecule type" value="Genomic_DNA"/>
</dbReference>
<comment type="caution">
    <text evidence="7">The sequence shown here is derived from an EMBL/GenBank/DDBJ whole genome shotgun (WGS) entry which is preliminary data.</text>
</comment>
<comment type="subcellular location">
    <subcellularLocation>
        <location evidence="1">Cell membrane</location>
        <topology evidence="1">Multi-pass membrane protein</topology>
    </subcellularLocation>
</comment>
<feature type="transmembrane region" description="Helical" evidence="6">
    <location>
        <begin position="20"/>
        <end position="44"/>
    </location>
</feature>
<dbReference type="GO" id="GO:0022857">
    <property type="term" value="F:transmembrane transporter activity"/>
    <property type="evidence" value="ECO:0007669"/>
    <property type="project" value="InterPro"/>
</dbReference>
<reference evidence="7 8" key="1">
    <citation type="submission" date="2019-02" db="EMBL/GenBank/DDBJ databases">
        <title>Sequencing the genomes of 1000 actinobacteria strains.</title>
        <authorList>
            <person name="Klenk H.-P."/>
        </authorList>
    </citation>
    <scope>NUCLEOTIDE SEQUENCE [LARGE SCALE GENOMIC DNA]</scope>
    <source>
        <strain evidence="7 8">DSM 45612</strain>
    </source>
</reference>
<dbReference type="CDD" id="cd06173">
    <property type="entry name" value="MFS_MefA_like"/>
    <property type="match status" value="1"/>
</dbReference>
<dbReference type="AlphaFoldDB" id="A0A4Q8BFT8"/>
<feature type="transmembrane region" description="Helical" evidence="6">
    <location>
        <begin position="154"/>
        <end position="175"/>
    </location>
</feature>
<sequence>MIGFADHDDMTRLWSRNFALYFVARAVSLVGDAMMPVATALAVGPVHGTSGVGFVLALWTAPFVLLVLFGGVLSDRLGARPMMVGADLARIATQSTVAVLFFTGTPSLWLLMACSALAGAAAAMFQPGVNGIVPHVARDLQRANASIKVADSAAQLLGPAVAGILVATVGAGAVYTIDAATFAMSAACLLALRIPTHLAVAAGSSVVRDLRVGWREFRSRTWIWVVILVWVAYGITMFGPIIPIGSTLVGARLGDAAYGWVVTGWGAGAVVGGFGAMRVKPTHPLRAGAVAMFGWAVLPLAVVASAPLWLLLTGHLIAGAAWSFWSVMWATSVQTHVPSKLLNRVTAYEVAGSVSGIAVGQALAGPATLLVGGAEILGVSAAVCIVGAALLLAVPAVRNLRRDPPPIVPRYVTSVDTVVAEAPR</sequence>
<keyword evidence="5 6" id="KW-0472">Membrane</keyword>
<feature type="transmembrane region" description="Helical" evidence="6">
    <location>
        <begin position="50"/>
        <end position="72"/>
    </location>
</feature>
<dbReference type="Proteomes" id="UP000294114">
    <property type="component" value="Unassembled WGS sequence"/>
</dbReference>
<feature type="transmembrane region" description="Helical" evidence="6">
    <location>
        <begin position="257"/>
        <end position="277"/>
    </location>
</feature>
<feature type="transmembrane region" description="Helical" evidence="6">
    <location>
        <begin position="222"/>
        <end position="245"/>
    </location>
</feature>
<feature type="transmembrane region" description="Helical" evidence="6">
    <location>
        <begin position="376"/>
        <end position="397"/>
    </location>
</feature>
<dbReference type="InterPro" id="IPR036259">
    <property type="entry name" value="MFS_trans_sf"/>
</dbReference>
<dbReference type="InterPro" id="IPR011701">
    <property type="entry name" value="MFS"/>
</dbReference>
<evidence type="ECO:0000256" key="2">
    <source>
        <dbReference type="ARBA" id="ARBA00022475"/>
    </source>
</evidence>
<gene>
    <name evidence="7" type="ORF">EV384_5537</name>
</gene>
<dbReference type="GO" id="GO:0005886">
    <property type="term" value="C:plasma membrane"/>
    <property type="evidence" value="ECO:0007669"/>
    <property type="project" value="UniProtKB-SubCell"/>
</dbReference>
<evidence type="ECO:0000256" key="6">
    <source>
        <dbReference type="SAM" id="Phobius"/>
    </source>
</evidence>
<proteinExistence type="predicted"/>
<protein>
    <submittedName>
        <fullName evidence="7">Putative MFS family arabinose efflux permease</fullName>
    </submittedName>
</protein>